<organism evidence="10 11">
    <name type="scientific">Spartinivicinus poritis</name>
    <dbReference type="NCBI Taxonomy" id="2994640"/>
    <lineage>
        <taxon>Bacteria</taxon>
        <taxon>Pseudomonadati</taxon>
        <taxon>Pseudomonadota</taxon>
        <taxon>Gammaproteobacteria</taxon>
        <taxon>Oceanospirillales</taxon>
        <taxon>Zooshikellaceae</taxon>
        <taxon>Spartinivicinus</taxon>
    </lineage>
</organism>
<dbReference type="InterPro" id="IPR017757">
    <property type="entry name" value="Tscrpt_rep_BetI"/>
</dbReference>
<accession>A0ABT5U550</accession>
<proteinExistence type="inferred from homology"/>
<evidence type="ECO:0000256" key="6">
    <source>
        <dbReference type="ARBA" id="ARBA00024936"/>
    </source>
</evidence>
<sequence length="197" mass="22315">MPKLGMGPIRRKQLIEAVLNCIDEWGLSETTTQRISKQAQVSAGIINHYFSGKDGLLEAAMRQILKDLQLGVKARLSTIPQEDFKARVHAIIDGNFDHTQMTSAARKAWLAFWAEAMHKPELRRLQNVNAKRLVSNLTFELNKAFPRSQAQHMAEVIAAAIDGVWLREALNITPSDVATSRKKVEDVFHLFLTRYEH</sequence>
<dbReference type="InterPro" id="IPR001647">
    <property type="entry name" value="HTH_TetR"/>
</dbReference>
<evidence type="ECO:0000259" key="9">
    <source>
        <dbReference type="PROSITE" id="PS50977"/>
    </source>
</evidence>
<comment type="function">
    <text evidence="6">Repressor involved in the biosynthesis of the osmoprotectant glycine betaine. It represses transcription of the choline transporter BetT and the genes of BetAB involved in the synthesis of glycine betaine.</text>
</comment>
<dbReference type="PANTHER" id="PTHR30055">
    <property type="entry name" value="HTH-TYPE TRANSCRIPTIONAL REGULATOR RUTR"/>
    <property type="match status" value="1"/>
</dbReference>
<evidence type="ECO:0000256" key="2">
    <source>
        <dbReference type="ARBA" id="ARBA00022491"/>
    </source>
</evidence>
<dbReference type="NCBIfam" id="TIGR03384">
    <property type="entry name" value="betaine_BetI"/>
    <property type="match status" value="1"/>
</dbReference>
<evidence type="ECO:0000256" key="5">
    <source>
        <dbReference type="ARBA" id="ARBA00023163"/>
    </source>
</evidence>
<evidence type="ECO:0000256" key="3">
    <source>
        <dbReference type="ARBA" id="ARBA00023015"/>
    </source>
</evidence>
<evidence type="ECO:0000313" key="11">
    <source>
        <dbReference type="Proteomes" id="UP001528823"/>
    </source>
</evidence>
<evidence type="ECO:0000313" key="10">
    <source>
        <dbReference type="EMBL" id="MDE1461480.1"/>
    </source>
</evidence>
<dbReference type="PROSITE" id="PS50977">
    <property type="entry name" value="HTH_TETR_2"/>
    <property type="match status" value="1"/>
</dbReference>
<protein>
    <recommendedName>
        <fullName evidence="7">HTH-type transcriptional regulator BetI</fullName>
    </recommendedName>
</protein>
<dbReference type="PANTHER" id="PTHR30055:SF234">
    <property type="entry name" value="HTH-TYPE TRANSCRIPTIONAL REGULATOR BETI"/>
    <property type="match status" value="1"/>
</dbReference>
<dbReference type="EMBL" id="JAPMOU010000005">
    <property type="protein sequence ID" value="MDE1461480.1"/>
    <property type="molecule type" value="Genomic_DNA"/>
</dbReference>
<comment type="function">
    <text evidence="7">Repressor involved in choline regulation of the bet genes.</text>
</comment>
<gene>
    <name evidence="7 10" type="primary">betI</name>
    <name evidence="10" type="ORF">ORQ98_05815</name>
</gene>
<evidence type="ECO:0000256" key="7">
    <source>
        <dbReference type="HAMAP-Rule" id="MF_00768"/>
    </source>
</evidence>
<keyword evidence="2 7" id="KW-0678">Repressor</keyword>
<name>A0ABT5U550_9GAMM</name>
<dbReference type="InterPro" id="IPR009057">
    <property type="entry name" value="Homeodomain-like_sf"/>
</dbReference>
<dbReference type="Gene3D" id="1.10.357.10">
    <property type="entry name" value="Tetracycline Repressor, domain 2"/>
    <property type="match status" value="1"/>
</dbReference>
<reference evidence="10 11" key="1">
    <citation type="submission" date="2022-11" db="EMBL/GenBank/DDBJ databases">
        <title>Spartinivicinus poritis sp. nov., isolated from scleractinian coral Porites lutea.</title>
        <authorList>
            <person name="Zhang G."/>
            <person name="Cai L."/>
            <person name="Wei Q."/>
        </authorList>
    </citation>
    <scope>NUCLEOTIDE SEQUENCE [LARGE SCALE GENOMIC DNA]</scope>
    <source>
        <strain evidence="10 11">A2-2</strain>
    </source>
</reference>
<comment type="caution">
    <text evidence="10">The sequence shown here is derived from an EMBL/GenBank/DDBJ whole genome shotgun (WGS) entry which is preliminary data.</text>
</comment>
<dbReference type="Pfam" id="PF00440">
    <property type="entry name" value="TetR_N"/>
    <property type="match status" value="1"/>
</dbReference>
<evidence type="ECO:0000256" key="4">
    <source>
        <dbReference type="ARBA" id="ARBA00023125"/>
    </source>
</evidence>
<dbReference type="Pfam" id="PF13977">
    <property type="entry name" value="TetR_C_6"/>
    <property type="match status" value="1"/>
</dbReference>
<dbReference type="NCBIfam" id="NF001978">
    <property type="entry name" value="PRK00767.1"/>
    <property type="match status" value="1"/>
</dbReference>
<keyword evidence="4 7" id="KW-0238">DNA-binding</keyword>
<feature type="domain" description="HTH tetR-type" evidence="9">
    <location>
        <begin position="8"/>
        <end position="68"/>
    </location>
</feature>
<dbReference type="SUPFAM" id="SSF46689">
    <property type="entry name" value="Homeodomain-like"/>
    <property type="match status" value="1"/>
</dbReference>
<dbReference type="Proteomes" id="UP001528823">
    <property type="component" value="Unassembled WGS sequence"/>
</dbReference>
<dbReference type="SUPFAM" id="SSF48498">
    <property type="entry name" value="Tetracyclin repressor-like, C-terminal domain"/>
    <property type="match status" value="1"/>
</dbReference>
<keyword evidence="5 7" id="KW-0804">Transcription</keyword>
<dbReference type="InterPro" id="IPR039538">
    <property type="entry name" value="BetI_C"/>
</dbReference>
<keyword evidence="3 7" id="KW-0805">Transcription regulation</keyword>
<keyword evidence="11" id="KW-1185">Reference proteome</keyword>
<dbReference type="HAMAP" id="MF_00768">
    <property type="entry name" value="HTH_type_BetI"/>
    <property type="match status" value="1"/>
</dbReference>
<dbReference type="InterPro" id="IPR036271">
    <property type="entry name" value="Tet_transcr_reg_TetR-rel_C_sf"/>
</dbReference>
<dbReference type="RefSeq" id="WP_274687843.1">
    <property type="nucleotide sequence ID" value="NZ_JAPMOU010000005.1"/>
</dbReference>
<dbReference type="InterPro" id="IPR050109">
    <property type="entry name" value="HTH-type_TetR-like_transc_reg"/>
</dbReference>
<evidence type="ECO:0000256" key="1">
    <source>
        <dbReference type="ARBA" id="ARBA00004719"/>
    </source>
</evidence>
<comment type="pathway">
    <text evidence="1 7">Amine and polyamine biosynthesis; betaine biosynthesis via choline pathway [regulation].</text>
</comment>
<feature type="DNA-binding region" description="H-T-H motif" evidence="7 8">
    <location>
        <begin position="31"/>
        <end position="50"/>
    </location>
</feature>
<dbReference type="PROSITE" id="PS01081">
    <property type="entry name" value="HTH_TETR_1"/>
    <property type="match status" value="1"/>
</dbReference>
<dbReference type="InterPro" id="IPR023772">
    <property type="entry name" value="DNA-bd_HTH_TetR-type_CS"/>
</dbReference>
<evidence type="ECO:0000256" key="8">
    <source>
        <dbReference type="PROSITE-ProRule" id="PRU00335"/>
    </source>
</evidence>